<sequence>MAWNVSGPLVGPTRFPPIETTPLIDELIVAHVPVAIGVSGGKDSDVAAFETLAALERAGHKGPRVLIHSDLGRVEHTDSRPACERLATRLDLELIVVKRKAGDLMDRWLVRWQHNLERYCQLQCVKMILPWSTPAMRFCISELKTAIICRDLVERFQHSIILSVVGLRRQESATRAQAPVCVPQVKLQNATFGTTGYTWHPILAWSREDVLAYHRYRDFPLHEAYTTYSLGRVSCAFCILAGIDDLAASATDPRNHDIYREMVELEIISTFSFQSGRWLGDVAPHLLSGSMLARLKEAKQQAALRERMEARIPKHLHYVKGWPTAMPTRAEAVLLSEVRRGIAEIMHLTIQYSEPDAIVDRYAELMAVNAARRKGQKQASLPIRLIQQELWS</sequence>
<gene>
    <name evidence="2" type="ORF">KSF_015630</name>
</gene>
<dbReference type="AlphaFoldDB" id="A0A8J3IIR8"/>
<evidence type="ECO:0000313" key="3">
    <source>
        <dbReference type="Proteomes" id="UP000597444"/>
    </source>
</evidence>
<reference evidence="2" key="1">
    <citation type="submission" date="2020-10" db="EMBL/GenBank/DDBJ databases">
        <title>Taxonomic study of unclassified bacteria belonging to the class Ktedonobacteria.</title>
        <authorList>
            <person name="Yabe S."/>
            <person name="Wang C.M."/>
            <person name="Zheng Y."/>
            <person name="Sakai Y."/>
            <person name="Cavaletti L."/>
            <person name="Monciardini P."/>
            <person name="Donadio S."/>
        </authorList>
    </citation>
    <scope>NUCLEOTIDE SEQUENCE</scope>
    <source>
        <strain evidence="2">ID150040</strain>
    </source>
</reference>
<feature type="domain" description="Phosphoadenosine phosphosulphate reductase" evidence="1">
    <location>
        <begin position="35"/>
        <end position="227"/>
    </location>
</feature>
<keyword evidence="3" id="KW-1185">Reference proteome</keyword>
<dbReference type="SUPFAM" id="SSF52402">
    <property type="entry name" value="Adenine nucleotide alpha hydrolases-like"/>
    <property type="match status" value="1"/>
</dbReference>
<evidence type="ECO:0000313" key="2">
    <source>
        <dbReference type="EMBL" id="GHO91515.1"/>
    </source>
</evidence>
<dbReference type="RefSeq" id="WP_220202408.1">
    <property type="nucleotide sequence ID" value="NZ_BNJK01000001.1"/>
</dbReference>
<dbReference type="InterPro" id="IPR014729">
    <property type="entry name" value="Rossmann-like_a/b/a_fold"/>
</dbReference>
<organism evidence="2 3">
    <name type="scientific">Reticulibacter mediterranei</name>
    <dbReference type="NCBI Taxonomy" id="2778369"/>
    <lineage>
        <taxon>Bacteria</taxon>
        <taxon>Bacillati</taxon>
        <taxon>Chloroflexota</taxon>
        <taxon>Ktedonobacteria</taxon>
        <taxon>Ktedonobacterales</taxon>
        <taxon>Reticulibacteraceae</taxon>
        <taxon>Reticulibacter</taxon>
    </lineage>
</organism>
<proteinExistence type="predicted"/>
<dbReference type="PANTHER" id="PTHR43196">
    <property type="entry name" value="SULFATE ADENYLYLTRANSFERASE SUBUNIT 2"/>
    <property type="match status" value="1"/>
</dbReference>
<comment type="caution">
    <text evidence="2">The sequence shown here is derived from an EMBL/GenBank/DDBJ whole genome shotgun (WGS) entry which is preliminary data.</text>
</comment>
<dbReference type="EMBL" id="BNJK01000001">
    <property type="protein sequence ID" value="GHO91515.1"/>
    <property type="molecule type" value="Genomic_DNA"/>
</dbReference>
<dbReference type="Gene3D" id="3.40.50.620">
    <property type="entry name" value="HUPs"/>
    <property type="match status" value="1"/>
</dbReference>
<name>A0A8J3IIR8_9CHLR</name>
<evidence type="ECO:0000259" key="1">
    <source>
        <dbReference type="Pfam" id="PF01507"/>
    </source>
</evidence>
<dbReference type="Proteomes" id="UP000597444">
    <property type="component" value="Unassembled WGS sequence"/>
</dbReference>
<accession>A0A8J3IIR8</accession>
<dbReference type="Pfam" id="PF01507">
    <property type="entry name" value="PAPS_reduct"/>
    <property type="match status" value="1"/>
</dbReference>
<protein>
    <recommendedName>
        <fullName evidence="1">Phosphoadenosine phosphosulphate reductase domain-containing protein</fullName>
    </recommendedName>
</protein>
<dbReference type="InterPro" id="IPR050128">
    <property type="entry name" value="Sulfate_adenylyltrnsfr_sub2"/>
</dbReference>
<dbReference type="GO" id="GO:0003824">
    <property type="term" value="F:catalytic activity"/>
    <property type="evidence" value="ECO:0007669"/>
    <property type="project" value="InterPro"/>
</dbReference>
<dbReference type="InterPro" id="IPR002500">
    <property type="entry name" value="PAPS_reduct_dom"/>
</dbReference>
<dbReference type="PANTHER" id="PTHR43196:SF2">
    <property type="entry name" value="PHOSPHOADENOSINE PHOSPHOSULFATE REDUCTASE"/>
    <property type="match status" value="1"/>
</dbReference>